<protein>
    <recommendedName>
        <fullName evidence="4">Lipoprotein</fullName>
    </recommendedName>
</protein>
<sequence length="165" mass="18197">MKKVIIGLALPVSLFVLAACGNGEGEAGSHDNHENHEAHSPVGDIREETSAAHILPVFLTDKHEMLQQTYQAVALNQELLEHIPCYCGCGDTVGHKSSLECFVYQQNEDGSIVWDDHGTKCNVCVEIALRSMVEYNEGKSIAEIRDMIDNSYKEGYPDPTPTPRL</sequence>
<evidence type="ECO:0000313" key="3">
    <source>
        <dbReference type="Proteomes" id="UP001235840"/>
    </source>
</evidence>
<keyword evidence="3" id="KW-1185">Reference proteome</keyword>
<organism evidence="2 3">
    <name type="scientific">Caldalkalibacillus horti</name>
    <dbReference type="NCBI Taxonomy" id="77523"/>
    <lineage>
        <taxon>Bacteria</taxon>
        <taxon>Bacillati</taxon>
        <taxon>Bacillota</taxon>
        <taxon>Bacilli</taxon>
        <taxon>Bacillales</taxon>
        <taxon>Bacillaceae</taxon>
        <taxon>Caldalkalibacillus</taxon>
    </lineage>
</organism>
<proteinExistence type="predicted"/>
<dbReference type="Pfam" id="PF13798">
    <property type="entry name" value="PCYCGC"/>
    <property type="match status" value="1"/>
</dbReference>
<dbReference type="EMBL" id="JAUSTY010000006">
    <property type="protein sequence ID" value="MDQ0165975.1"/>
    <property type="molecule type" value="Genomic_DNA"/>
</dbReference>
<feature type="chain" id="PRO_5046234774" description="Lipoprotein" evidence="1">
    <location>
        <begin position="19"/>
        <end position="165"/>
    </location>
</feature>
<comment type="caution">
    <text evidence="2">The sequence shown here is derived from an EMBL/GenBank/DDBJ whole genome shotgun (WGS) entry which is preliminary data.</text>
</comment>
<dbReference type="PROSITE" id="PS51257">
    <property type="entry name" value="PROKAR_LIPOPROTEIN"/>
    <property type="match status" value="1"/>
</dbReference>
<keyword evidence="1" id="KW-0732">Signal</keyword>
<dbReference type="InterPro" id="IPR025673">
    <property type="entry name" value="PCYCGC"/>
</dbReference>
<accession>A0ABT9VZE2</accession>
<evidence type="ECO:0000256" key="1">
    <source>
        <dbReference type="SAM" id="SignalP"/>
    </source>
</evidence>
<gene>
    <name evidence="2" type="ORF">J2S11_001876</name>
</gene>
<reference evidence="2 3" key="1">
    <citation type="submission" date="2023-07" db="EMBL/GenBank/DDBJ databases">
        <title>Genomic Encyclopedia of Type Strains, Phase IV (KMG-IV): sequencing the most valuable type-strain genomes for metagenomic binning, comparative biology and taxonomic classification.</title>
        <authorList>
            <person name="Goeker M."/>
        </authorList>
    </citation>
    <scope>NUCLEOTIDE SEQUENCE [LARGE SCALE GENOMIC DNA]</scope>
    <source>
        <strain evidence="2 3">DSM 12751</strain>
    </source>
</reference>
<dbReference type="Proteomes" id="UP001235840">
    <property type="component" value="Unassembled WGS sequence"/>
</dbReference>
<evidence type="ECO:0008006" key="4">
    <source>
        <dbReference type="Google" id="ProtNLM"/>
    </source>
</evidence>
<evidence type="ECO:0000313" key="2">
    <source>
        <dbReference type="EMBL" id="MDQ0165975.1"/>
    </source>
</evidence>
<name>A0ABT9VZE2_9BACI</name>
<dbReference type="RefSeq" id="WP_307393783.1">
    <property type="nucleotide sequence ID" value="NZ_BAAADK010000032.1"/>
</dbReference>
<feature type="signal peptide" evidence="1">
    <location>
        <begin position="1"/>
        <end position="18"/>
    </location>
</feature>